<name>A0A833WD69_9HYME</name>
<dbReference type="EMBL" id="WNWW01000229">
    <property type="protein sequence ID" value="KAF3428203.1"/>
    <property type="molecule type" value="Genomic_DNA"/>
</dbReference>
<comment type="caution">
    <text evidence="1">The sequence shown here is derived from an EMBL/GenBank/DDBJ whole genome shotgun (WGS) entry which is preliminary data.</text>
</comment>
<dbReference type="Proteomes" id="UP000655588">
    <property type="component" value="Unassembled WGS sequence"/>
</dbReference>
<evidence type="ECO:0000313" key="2">
    <source>
        <dbReference type="Proteomes" id="UP000655588"/>
    </source>
</evidence>
<organism evidence="1 2">
    <name type="scientific">Frieseomelitta varia</name>
    <dbReference type="NCBI Taxonomy" id="561572"/>
    <lineage>
        <taxon>Eukaryota</taxon>
        <taxon>Metazoa</taxon>
        <taxon>Ecdysozoa</taxon>
        <taxon>Arthropoda</taxon>
        <taxon>Hexapoda</taxon>
        <taxon>Insecta</taxon>
        <taxon>Pterygota</taxon>
        <taxon>Neoptera</taxon>
        <taxon>Endopterygota</taxon>
        <taxon>Hymenoptera</taxon>
        <taxon>Apocrita</taxon>
        <taxon>Aculeata</taxon>
        <taxon>Apoidea</taxon>
        <taxon>Anthophila</taxon>
        <taxon>Apidae</taxon>
        <taxon>Frieseomelitta</taxon>
    </lineage>
</organism>
<protein>
    <submittedName>
        <fullName evidence="1">Uncharacterized protein</fullName>
    </submittedName>
</protein>
<evidence type="ECO:0000313" key="1">
    <source>
        <dbReference type="EMBL" id="KAF3428203.1"/>
    </source>
</evidence>
<accession>A0A833WD69</accession>
<proteinExistence type="predicted"/>
<reference evidence="1" key="1">
    <citation type="submission" date="2019-11" db="EMBL/GenBank/DDBJ databases">
        <title>The nuclear and mitochondrial genomes of Frieseomelitta varia - a highly eusocial stingless bee (Meliponini) with a permanently sterile worker caste.</title>
        <authorList>
            <person name="Freitas F.C.P."/>
            <person name="Lourenco A.P."/>
            <person name="Nunes F.M.F."/>
            <person name="Paschoal A.R."/>
            <person name="Abreu F.C.P."/>
            <person name="Barbin F.O."/>
            <person name="Bataglia L."/>
            <person name="Cardoso-Junior C.A.M."/>
            <person name="Cervoni M.S."/>
            <person name="Silva S.R."/>
            <person name="Dalarmi F."/>
            <person name="Del Lama M.A."/>
            <person name="Depintor T.S."/>
            <person name="Ferreira K.M."/>
            <person name="Goria P.S."/>
            <person name="Jaskot M.C."/>
            <person name="Lago D.C."/>
            <person name="Luna-Lucena D."/>
            <person name="Moda L.M."/>
            <person name="Nascimento L."/>
            <person name="Pedrino M."/>
            <person name="Rabico F.O."/>
            <person name="Sanches F.C."/>
            <person name="Santos D.E."/>
            <person name="Santos C.G."/>
            <person name="Vieira J."/>
            <person name="Lopes T.F."/>
            <person name="Barchuk A.R."/>
            <person name="Hartfelder K."/>
            <person name="Simoes Z.L.P."/>
            <person name="Bitondi M.M.G."/>
            <person name="Pinheiro D.G."/>
        </authorList>
    </citation>
    <scope>NUCLEOTIDE SEQUENCE</scope>
    <source>
        <strain evidence="1">USP_RPSP 00005682</strain>
        <tissue evidence="1">Whole individual</tissue>
    </source>
</reference>
<gene>
    <name evidence="1" type="ORF">E2986_11506</name>
</gene>
<sequence>MHSAMRVDGLRTVGRREQASQKDGRIFVDRMTDVFIEINSIHTKIGLGLICQCGSGLRDLSEPRVNRSPDVSKLPESLPTLQISQFTLLLFSKKQKTKKLYSEGTHYTS</sequence>
<dbReference type="AlphaFoldDB" id="A0A833WD69"/>
<keyword evidence="2" id="KW-1185">Reference proteome</keyword>